<accession>A0ABM6Q7H1</accession>
<keyword evidence="2" id="KW-1185">Reference proteome</keyword>
<protein>
    <recommendedName>
        <fullName evidence="3">GNAT family N-acetyltransferase</fullName>
    </recommendedName>
</protein>
<reference evidence="1 2" key="1">
    <citation type="submission" date="2017-10" db="EMBL/GenBank/DDBJ databases">
        <title>Biodiversity and function of Thalassospira species in the particle-attached aromatic-hydrocarbon-degrading consortia from the surface seawater of the China South Sea.</title>
        <authorList>
            <person name="Dong C."/>
            <person name="Liu R."/>
            <person name="Shao Z."/>
        </authorList>
    </citation>
    <scope>NUCLEOTIDE SEQUENCE [LARGE SCALE GENOMIC DNA]</scope>
    <source>
        <strain evidence="1 2">CSC3H3</strain>
    </source>
</reference>
<evidence type="ECO:0000313" key="1">
    <source>
        <dbReference type="EMBL" id="AUG52093.1"/>
    </source>
</evidence>
<dbReference type="Proteomes" id="UP000233458">
    <property type="component" value="Chromosome"/>
</dbReference>
<sequence>MPPMTALRVARFADEPETVLQGWPGAWHKCCDGRGFANAMRLPAGPAGAEWEWVNVSKRRVP</sequence>
<dbReference type="EMBL" id="CP024199">
    <property type="protein sequence ID" value="AUG52093.1"/>
    <property type="molecule type" value="Genomic_DNA"/>
</dbReference>
<organism evidence="1 2">
    <name type="scientific">Thalassospira marina</name>
    <dbReference type="NCBI Taxonomy" id="2048283"/>
    <lineage>
        <taxon>Bacteria</taxon>
        <taxon>Pseudomonadati</taxon>
        <taxon>Pseudomonadota</taxon>
        <taxon>Alphaproteobacteria</taxon>
        <taxon>Rhodospirillales</taxon>
        <taxon>Thalassospiraceae</taxon>
        <taxon>Thalassospira</taxon>
    </lineage>
</organism>
<evidence type="ECO:0008006" key="3">
    <source>
        <dbReference type="Google" id="ProtNLM"/>
    </source>
</evidence>
<gene>
    <name evidence="1" type="ORF">CSC3H3_04660</name>
</gene>
<proteinExistence type="predicted"/>
<evidence type="ECO:0000313" key="2">
    <source>
        <dbReference type="Proteomes" id="UP000233458"/>
    </source>
</evidence>
<name>A0ABM6Q7H1_9PROT</name>